<evidence type="ECO:0000259" key="5">
    <source>
        <dbReference type="Pfam" id="PF22552"/>
    </source>
</evidence>
<dbReference type="Pfam" id="PF22552">
    <property type="entry name" value="TY-Chap3"/>
    <property type="match status" value="1"/>
</dbReference>
<dbReference type="InterPro" id="IPR050792">
    <property type="entry name" value="ADP-ribosylglycohydrolase"/>
</dbReference>
<dbReference type="RefSeq" id="WP_143939152.1">
    <property type="nucleotide sequence ID" value="NZ_VKKG01000006.1"/>
</dbReference>
<name>A0A553JX13_9ACTN</name>
<dbReference type="SUPFAM" id="SSF101478">
    <property type="entry name" value="ADP-ribosylglycohydrolase"/>
    <property type="match status" value="1"/>
</dbReference>
<sequence>MELTTQQADRAAGVLLGQAIGDALGVPYEFGSAPLDGPARMLGGGLGNYRPGEWSDDTQMAACIARVTATGEDPLGDEALDAVAHGFLGWYSSGPADIGNQTRTVLSHAGEQRGPMGRLMTGISQQESRAGRAGNGALMRTGIVGLVALADPVTTARAAERFAALTHADPRCVDSCIIWSEAVRVAVVEGRLDVRAGLPLLPEDRRAEWEQYLADAEAQGPAAFTANGYTVTALQAAWAAIHSTRHLTGTEHVLAALQAAIEIGHDTDTVAAIAGALLGARYGVSGLPADLAEQVQGWPYWMNGKDLVRLALDTATGGPAAGSGAVGSDDRTVARIAGEFTRAMLRLRGTQDSATMDLDADVYVQFASYDASAVMCEVTSNRFLPEDRRLTTQGEQALRDLGFTAPDDGFPNWWIGVDDGAADAINAAASALARALCEVYGYAAADVWRVARRLVPCSRNCSGSSDPQLSRVRRTTAAPSTGHPGSSGAIAVSAMSRSSRAQSSTGRSRAAPIRAPRGPKVSSTRRRGSRPSRSAAGAAGTSAPTRSSSSLSAYIRTCALAATSSPRRARPMPMSRSEQKSPAARRRSGAGRSAIARAVRAAQASMTPVSGPVSWTTRQWCAAKVATSSSDATANSKT</sequence>
<feature type="binding site" evidence="3">
    <location>
        <position position="57"/>
    </location>
    <ligand>
        <name>Mg(2+)</name>
        <dbReference type="ChEBI" id="CHEBI:18420"/>
        <label>1</label>
    </ligand>
</feature>
<dbReference type="Gene3D" id="1.10.4080.10">
    <property type="entry name" value="ADP-ribosylation/Crystallin J1"/>
    <property type="match status" value="1"/>
</dbReference>
<dbReference type="InterPro" id="IPR036705">
    <property type="entry name" value="Ribosyl_crysJ1_sf"/>
</dbReference>
<dbReference type="InterPro" id="IPR054344">
    <property type="entry name" value="TY-Chap_N"/>
</dbReference>
<gene>
    <name evidence="6" type="ORF">FOJ82_14230</name>
</gene>
<keyword evidence="3" id="KW-0460">Magnesium</keyword>
<feature type="binding site" evidence="3">
    <location>
        <position position="269"/>
    </location>
    <ligand>
        <name>Mg(2+)</name>
        <dbReference type="ChEBI" id="CHEBI:18420"/>
        <label>1</label>
    </ligand>
</feature>
<proteinExistence type="inferred from homology"/>
<comment type="caution">
    <text evidence="6">The sequence shown here is derived from an EMBL/GenBank/DDBJ whole genome shotgun (WGS) entry which is preliminary data.</text>
</comment>
<dbReference type="GO" id="GO:0046872">
    <property type="term" value="F:metal ion binding"/>
    <property type="evidence" value="ECO:0007669"/>
    <property type="project" value="UniProtKB-KW"/>
</dbReference>
<comment type="similarity">
    <text evidence="1">Belongs to the ADP-ribosylglycohydrolase family.</text>
</comment>
<organism evidence="6 7">
    <name type="scientific">Tessaracoccus rhinocerotis</name>
    <dbReference type="NCBI Taxonomy" id="1689449"/>
    <lineage>
        <taxon>Bacteria</taxon>
        <taxon>Bacillati</taxon>
        <taxon>Actinomycetota</taxon>
        <taxon>Actinomycetes</taxon>
        <taxon>Propionibacteriales</taxon>
        <taxon>Propionibacteriaceae</taxon>
        <taxon>Tessaracoccus</taxon>
    </lineage>
</organism>
<feature type="binding site" evidence="3">
    <location>
        <position position="56"/>
    </location>
    <ligand>
        <name>Mg(2+)</name>
        <dbReference type="ChEBI" id="CHEBI:18420"/>
        <label>1</label>
    </ligand>
</feature>
<feature type="region of interest" description="Disordered" evidence="4">
    <location>
        <begin position="562"/>
        <end position="613"/>
    </location>
</feature>
<feature type="domain" description="TY-Chap N-terminal" evidence="5">
    <location>
        <begin position="352"/>
        <end position="443"/>
    </location>
</feature>
<evidence type="ECO:0000256" key="3">
    <source>
        <dbReference type="PIRSR" id="PIRSR605502-1"/>
    </source>
</evidence>
<keyword evidence="3" id="KW-0479">Metal-binding</keyword>
<evidence type="ECO:0000313" key="7">
    <source>
        <dbReference type="Proteomes" id="UP000317638"/>
    </source>
</evidence>
<comment type="cofactor">
    <cofactor evidence="3">
        <name>Mg(2+)</name>
        <dbReference type="ChEBI" id="CHEBI:18420"/>
    </cofactor>
    <text evidence="3">Binds 2 magnesium ions per subunit.</text>
</comment>
<keyword evidence="2" id="KW-0378">Hydrolase</keyword>
<reference evidence="6 7" key="1">
    <citation type="submission" date="2019-07" db="EMBL/GenBank/DDBJ databases">
        <authorList>
            <person name="Zhou L.-Y."/>
        </authorList>
    </citation>
    <scope>NUCLEOTIDE SEQUENCE [LARGE SCALE GENOMIC DNA]</scope>
    <source>
        <strain evidence="6 7">YIM 101269</strain>
    </source>
</reference>
<feature type="binding site" evidence="3">
    <location>
        <position position="268"/>
    </location>
    <ligand>
        <name>Mg(2+)</name>
        <dbReference type="ChEBI" id="CHEBI:18420"/>
        <label>1</label>
    </ligand>
</feature>
<dbReference type="PANTHER" id="PTHR16222">
    <property type="entry name" value="ADP-RIBOSYLGLYCOHYDROLASE"/>
    <property type="match status" value="1"/>
</dbReference>
<dbReference type="InterPro" id="IPR005502">
    <property type="entry name" value="Ribosyl_crysJ1"/>
</dbReference>
<feature type="region of interest" description="Disordered" evidence="4">
    <location>
        <begin position="459"/>
        <end position="550"/>
    </location>
</feature>
<dbReference type="OrthoDB" id="9798107at2"/>
<dbReference type="Proteomes" id="UP000317638">
    <property type="component" value="Unassembled WGS sequence"/>
</dbReference>
<dbReference type="AlphaFoldDB" id="A0A553JX13"/>
<dbReference type="GO" id="GO:0016787">
    <property type="term" value="F:hydrolase activity"/>
    <property type="evidence" value="ECO:0007669"/>
    <property type="project" value="UniProtKB-KW"/>
</dbReference>
<feature type="compositionally biased region" description="Low complexity" evidence="4">
    <location>
        <begin position="489"/>
        <end position="511"/>
    </location>
</feature>
<dbReference type="PANTHER" id="PTHR16222:SF24">
    <property type="entry name" value="ADP-RIBOSYLHYDROLASE ARH3"/>
    <property type="match status" value="1"/>
</dbReference>
<evidence type="ECO:0000256" key="1">
    <source>
        <dbReference type="ARBA" id="ARBA00010702"/>
    </source>
</evidence>
<feature type="compositionally biased region" description="Low complexity" evidence="4">
    <location>
        <begin position="531"/>
        <end position="550"/>
    </location>
</feature>
<feature type="compositionally biased region" description="Polar residues" evidence="4">
    <location>
        <begin position="459"/>
        <end position="468"/>
    </location>
</feature>
<feature type="binding site" evidence="3">
    <location>
        <position position="55"/>
    </location>
    <ligand>
        <name>Mg(2+)</name>
        <dbReference type="ChEBI" id="CHEBI:18420"/>
        <label>1</label>
    </ligand>
</feature>
<evidence type="ECO:0000256" key="4">
    <source>
        <dbReference type="SAM" id="MobiDB-lite"/>
    </source>
</evidence>
<accession>A0A553JX13</accession>
<feature type="binding site" evidence="3">
    <location>
        <position position="266"/>
    </location>
    <ligand>
        <name>Mg(2+)</name>
        <dbReference type="ChEBI" id="CHEBI:18420"/>
        <label>1</label>
    </ligand>
</feature>
<feature type="compositionally biased region" description="Low complexity" evidence="4">
    <location>
        <begin position="562"/>
        <end position="576"/>
    </location>
</feature>
<feature type="compositionally biased region" description="Low complexity" evidence="4">
    <location>
        <begin position="590"/>
        <end position="605"/>
    </location>
</feature>
<dbReference type="EMBL" id="VKKG01000006">
    <property type="protein sequence ID" value="TRY17009.1"/>
    <property type="molecule type" value="Genomic_DNA"/>
</dbReference>
<keyword evidence="7" id="KW-1185">Reference proteome</keyword>
<evidence type="ECO:0000313" key="6">
    <source>
        <dbReference type="EMBL" id="TRY17009.1"/>
    </source>
</evidence>
<evidence type="ECO:0000256" key="2">
    <source>
        <dbReference type="ARBA" id="ARBA00022801"/>
    </source>
</evidence>
<dbReference type="Pfam" id="PF03747">
    <property type="entry name" value="ADP_ribosyl_GH"/>
    <property type="match status" value="1"/>
</dbReference>
<protein>
    <recommendedName>
        <fullName evidence="5">TY-Chap N-terminal domain-containing protein</fullName>
    </recommendedName>
</protein>